<dbReference type="AlphaFoldDB" id="A0A6J2N2X0"/>
<sequence>MRGRRGALGAEAWGEDGDEPLRSLRMRESPRPSGAPSRAKKPAVDLRGNPHSETWLLAAARSDRSEASLLPRGGTAVRPCVEASVRRSRASPVAQSEPAGLLFAPAEELAAGGSCGGRSAPVRDRLGGGPGAAESRGGRCRGGEPRGPGLQRREKPSGVGVSGDEPSAFLEARGPESEPPGLHPVLLPPPHACPRVFLSDGAERAAPGRPEPALPEPTEECRKVLPSVKRAAADLQAALGLPAARACQGAELSRHR</sequence>
<name>A0A6J2N2X0_9CHIR</name>
<dbReference type="PANTHER" id="PTHR31980:SF1">
    <property type="entry name" value="PROTEIN FAM220A"/>
    <property type="match status" value="1"/>
</dbReference>
<reference evidence="4" key="1">
    <citation type="submission" date="2025-08" db="UniProtKB">
        <authorList>
            <consortium name="RefSeq"/>
        </authorList>
    </citation>
    <scope>IDENTIFICATION</scope>
    <source>
        <tissue evidence="4">Muscle</tissue>
    </source>
</reference>
<dbReference type="InterPro" id="IPR040355">
    <property type="entry name" value="FAM220A"/>
</dbReference>
<feature type="compositionally biased region" description="Basic and acidic residues" evidence="1">
    <location>
        <begin position="19"/>
        <end position="30"/>
    </location>
</feature>
<dbReference type="Pfam" id="PF15487">
    <property type="entry name" value="FAM220"/>
    <property type="match status" value="1"/>
</dbReference>
<dbReference type="KEGG" id="pdic:114509928"/>
<accession>A0A6J2N2X0</accession>
<organism evidence="3 4">
    <name type="scientific">Phyllostomus discolor</name>
    <name type="common">pale spear-nosed bat</name>
    <dbReference type="NCBI Taxonomy" id="89673"/>
    <lineage>
        <taxon>Eukaryota</taxon>
        <taxon>Metazoa</taxon>
        <taxon>Chordata</taxon>
        <taxon>Craniata</taxon>
        <taxon>Vertebrata</taxon>
        <taxon>Euteleostomi</taxon>
        <taxon>Mammalia</taxon>
        <taxon>Eutheria</taxon>
        <taxon>Laurasiatheria</taxon>
        <taxon>Chiroptera</taxon>
        <taxon>Yangochiroptera</taxon>
        <taxon>Phyllostomidae</taxon>
        <taxon>Phyllostominae</taxon>
        <taxon>Phyllostomus</taxon>
    </lineage>
</organism>
<gene>
    <name evidence="4" type="primary">FAM220A</name>
</gene>
<evidence type="ECO:0000256" key="1">
    <source>
        <dbReference type="SAM" id="MobiDB-lite"/>
    </source>
</evidence>
<dbReference type="InterPro" id="IPR029155">
    <property type="entry name" value="SIPAR"/>
</dbReference>
<dbReference type="GeneID" id="114509928"/>
<evidence type="ECO:0000313" key="4">
    <source>
        <dbReference type="RefSeq" id="XP_028384325.2"/>
    </source>
</evidence>
<feature type="region of interest" description="Disordered" evidence="1">
    <location>
        <begin position="1"/>
        <end position="50"/>
    </location>
</feature>
<dbReference type="GO" id="GO:0097677">
    <property type="term" value="F:STAT family protein binding"/>
    <property type="evidence" value="ECO:0007669"/>
    <property type="project" value="TreeGrafter"/>
</dbReference>
<dbReference type="PANTHER" id="PTHR31980">
    <property type="entry name" value="PROTEIN FAM220A"/>
    <property type="match status" value="1"/>
</dbReference>
<protein>
    <submittedName>
        <fullName evidence="4">Protein FAM220A</fullName>
    </submittedName>
</protein>
<dbReference type="InParanoid" id="A0A6J2N2X0"/>
<dbReference type="CTD" id="84792"/>
<dbReference type="RefSeq" id="XP_028384325.2">
    <property type="nucleotide sequence ID" value="XM_028528524.2"/>
</dbReference>
<evidence type="ECO:0000313" key="3">
    <source>
        <dbReference type="Proteomes" id="UP000504628"/>
    </source>
</evidence>
<dbReference type="Proteomes" id="UP000504628">
    <property type="component" value="Chromosome 13"/>
</dbReference>
<keyword evidence="3" id="KW-1185">Reference proteome</keyword>
<evidence type="ECO:0000259" key="2">
    <source>
        <dbReference type="Pfam" id="PF15487"/>
    </source>
</evidence>
<dbReference type="OrthoDB" id="60433at2759"/>
<proteinExistence type="predicted"/>
<feature type="compositionally biased region" description="Pro residues" evidence="1">
    <location>
        <begin position="177"/>
        <end position="192"/>
    </location>
</feature>
<dbReference type="GO" id="GO:0005634">
    <property type="term" value="C:nucleus"/>
    <property type="evidence" value="ECO:0007669"/>
    <property type="project" value="TreeGrafter"/>
</dbReference>
<feature type="domain" description="SIPAR" evidence="2">
    <location>
        <begin position="25"/>
        <end position="246"/>
    </location>
</feature>
<dbReference type="GO" id="GO:0000122">
    <property type="term" value="P:negative regulation of transcription by RNA polymerase II"/>
    <property type="evidence" value="ECO:0007669"/>
    <property type="project" value="TreeGrafter"/>
</dbReference>
<feature type="region of interest" description="Disordered" evidence="1">
    <location>
        <begin position="111"/>
        <end position="220"/>
    </location>
</feature>